<keyword evidence="2" id="KW-1185">Reference proteome</keyword>
<evidence type="ECO:0000313" key="2">
    <source>
        <dbReference type="Proteomes" id="UP000693946"/>
    </source>
</evidence>
<comment type="caution">
    <text evidence="1">The sequence shown here is derived from an EMBL/GenBank/DDBJ whole genome shotgun (WGS) entry which is preliminary data.</text>
</comment>
<gene>
    <name evidence="1" type="ORF">JOB18_020244</name>
</gene>
<reference evidence="1 2" key="1">
    <citation type="journal article" date="2021" name="Sci. Rep.">
        <title>Chromosome anchoring in Senegalese sole (Solea senegalensis) reveals sex-associated markers and genome rearrangements in flatfish.</title>
        <authorList>
            <person name="Guerrero-Cozar I."/>
            <person name="Gomez-Garrido J."/>
            <person name="Berbel C."/>
            <person name="Martinez-Blanch J.F."/>
            <person name="Alioto T."/>
            <person name="Claros M.G."/>
            <person name="Gagnaire P.A."/>
            <person name="Manchado M."/>
        </authorList>
    </citation>
    <scope>NUCLEOTIDE SEQUENCE [LARGE SCALE GENOMIC DNA]</scope>
    <source>
        <strain evidence="1">Sse05_10M</strain>
    </source>
</reference>
<protein>
    <submittedName>
        <fullName evidence="1">Uncharacterized protein</fullName>
    </submittedName>
</protein>
<dbReference type="AlphaFoldDB" id="A0AAV6T6L9"/>
<sequence>MVDVLVVVAVKNLQLATDLLSCSEYCSKSCVVVIREVNHTHSSALLRHYLFVALEVCQTTFDRAEEHHRQGIVAIFQMAICQILIHLKLQVSHIFVFSSHRLTPQQTVSISKKPDSWFGLEETGSDLALCLQPMWSSISMPRPGKYPEWMLGNVNDICLYPSFGHMNNVLRARYSSFLYEWIEGDSKDKPGTMSLQRTMAGDELFKSWKHKCVYVNSSLLL</sequence>
<accession>A0AAV6T6L9</accession>
<dbReference type="EMBL" id="JAGKHQ010000001">
    <property type="protein sequence ID" value="KAG7524986.1"/>
    <property type="molecule type" value="Genomic_DNA"/>
</dbReference>
<proteinExistence type="predicted"/>
<organism evidence="1 2">
    <name type="scientific">Solea senegalensis</name>
    <name type="common">Senegalese sole</name>
    <dbReference type="NCBI Taxonomy" id="28829"/>
    <lineage>
        <taxon>Eukaryota</taxon>
        <taxon>Metazoa</taxon>
        <taxon>Chordata</taxon>
        <taxon>Craniata</taxon>
        <taxon>Vertebrata</taxon>
        <taxon>Euteleostomi</taxon>
        <taxon>Actinopterygii</taxon>
        <taxon>Neopterygii</taxon>
        <taxon>Teleostei</taxon>
        <taxon>Neoteleostei</taxon>
        <taxon>Acanthomorphata</taxon>
        <taxon>Carangaria</taxon>
        <taxon>Pleuronectiformes</taxon>
        <taxon>Pleuronectoidei</taxon>
        <taxon>Soleidae</taxon>
        <taxon>Solea</taxon>
    </lineage>
</organism>
<dbReference type="Proteomes" id="UP000693946">
    <property type="component" value="Linkage Group LG1"/>
</dbReference>
<name>A0AAV6T6L9_SOLSE</name>
<evidence type="ECO:0000313" key="1">
    <source>
        <dbReference type="EMBL" id="KAG7524986.1"/>
    </source>
</evidence>